<evidence type="ECO:0000313" key="2">
    <source>
        <dbReference type="Proteomes" id="UP000190037"/>
    </source>
</evidence>
<organism evidence="1 2">
    <name type="scientific">Embleya scabrispora</name>
    <dbReference type="NCBI Taxonomy" id="159449"/>
    <lineage>
        <taxon>Bacteria</taxon>
        <taxon>Bacillati</taxon>
        <taxon>Actinomycetota</taxon>
        <taxon>Actinomycetes</taxon>
        <taxon>Kitasatosporales</taxon>
        <taxon>Streptomycetaceae</taxon>
        <taxon>Embleya</taxon>
    </lineage>
</organism>
<dbReference type="Proteomes" id="UP000190037">
    <property type="component" value="Unassembled WGS sequence"/>
</dbReference>
<comment type="caution">
    <text evidence="1">The sequence shown here is derived from an EMBL/GenBank/DDBJ whole genome shotgun (WGS) entry which is preliminary data.</text>
</comment>
<sequence length="73" mass="7560">MDLHLNGKVFLVTGAFAGIGAATARLLHAEGATVVGAAAARHPGDRRRRRSASAPTRPHLHLFPGVLSCVLAP</sequence>
<dbReference type="EMBL" id="MWQN01000001">
    <property type="protein sequence ID" value="OPC84070.1"/>
    <property type="molecule type" value="Genomic_DNA"/>
</dbReference>
<dbReference type="STRING" id="159449.B4N89_26875"/>
<proteinExistence type="predicted"/>
<dbReference type="Pfam" id="PF00106">
    <property type="entry name" value="adh_short"/>
    <property type="match status" value="1"/>
</dbReference>
<gene>
    <name evidence="1" type="ORF">B4N89_26875</name>
</gene>
<keyword evidence="2" id="KW-1185">Reference proteome</keyword>
<name>A0A1T3P5A7_9ACTN</name>
<dbReference type="RefSeq" id="WP_078978363.1">
    <property type="nucleotide sequence ID" value="NZ_MWQN01000001.1"/>
</dbReference>
<dbReference type="Gene3D" id="3.40.50.720">
    <property type="entry name" value="NAD(P)-binding Rossmann-like Domain"/>
    <property type="match status" value="1"/>
</dbReference>
<dbReference type="InterPro" id="IPR002347">
    <property type="entry name" value="SDR_fam"/>
</dbReference>
<reference evidence="1 2" key="1">
    <citation type="submission" date="2017-03" db="EMBL/GenBank/DDBJ databases">
        <title>Draft genome sequence of Streptomyces scabrisporus NF3, endophyte isolated from Amphipterygium adstringens.</title>
        <authorList>
            <person name="Vazquez M."/>
            <person name="Ceapa C.D."/>
            <person name="Rodriguez Luna D."/>
            <person name="Sanchez Esquivel S."/>
        </authorList>
    </citation>
    <scope>NUCLEOTIDE SEQUENCE [LARGE SCALE GENOMIC DNA]</scope>
    <source>
        <strain evidence="1 2">NF3</strain>
    </source>
</reference>
<accession>A0A1T3P5A7</accession>
<protein>
    <submittedName>
        <fullName evidence="1">Uncharacterized protein</fullName>
    </submittedName>
</protein>
<dbReference type="InterPro" id="IPR036291">
    <property type="entry name" value="NAD(P)-bd_dom_sf"/>
</dbReference>
<evidence type="ECO:0000313" key="1">
    <source>
        <dbReference type="EMBL" id="OPC84070.1"/>
    </source>
</evidence>
<dbReference type="AlphaFoldDB" id="A0A1T3P5A7"/>
<dbReference type="SUPFAM" id="SSF51735">
    <property type="entry name" value="NAD(P)-binding Rossmann-fold domains"/>
    <property type="match status" value="1"/>
</dbReference>